<dbReference type="Pfam" id="PF04578">
    <property type="entry name" value="DUF594"/>
    <property type="match status" value="1"/>
</dbReference>
<feature type="transmembrane region" description="Helical" evidence="1">
    <location>
        <begin position="261"/>
        <end position="283"/>
    </location>
</feature>
<dbReference type="AlphaFoldDB" id="A0A5N6M7C6"/>
<dbReference type="InterPro" id="IPR007658">
    <property type="entry name" value="DUF594"/>
</dbReference>
<evidence type="ECO:0000313" key="4">
    <source>
        <dbReference type="Proteomes" id="UP000326396"/>
    </source>
</evidence>
<keyword evidence="1" id="KW-0812">Transmembrane</keyword>
<keyword evidence="4" id="KW-1185">Reference proteome</keyword>
<dbReference type="InterPro" id="IPR025315">
    <property type="entry name" value="DUF4220"/>
</dbReference>
<dbReference type="SUPFAM" id="SSF51735">
    <property type="entry name" value="NAD(P)-binding Rossmann-fold domains"/>
    <property type="match status" value="1"/>
</dbReference>
<dbReference type="InterPro" id="IPR036291">
    <property type="entry name" value="NAD(P)-bd_dom_sf"/>
</dbReference>
<protein>
    <recommendedName>
        <fullName evidence="2">DUF4220 domain-containing protein</fullName>
    </recommendedName>
</protein>
<gene>
    <name evidence="3" type="ORF">E3N88_32048</name>
</gene>
<dbReference type="OrthoDB" id="1689146at2759"/>
<dbReference type="PANTHER" id="PTHR31325">
    <property type="entry name" value="OS01G0798800 PROTEIN-RELATED"/>
    <property type="match status" value="1"/>
</dbReference>
<proteinExistence type="predicted"/>
<organism evidence="3 4">
    <name type="scientific">Mikania micrantha</name>
    <name type="common">bitter vine</name>
    <dbReference type="NCBI Taxonomy" id="192012"/>
    <lineage>
        <taxon>Eukaryota</taxon>
        <taxon>Viridiplantae</taxon>
        <taxon>Streptophyta</taxon>
        <taxon>Embryophyta</taxon>
        <taxon>Tracheophyta</taxon>
        <taxon>Spermatophyta</taxon>
        <taxon>Magnoliopsida</taxon>
        <taxon>eudicotyledons</taxon>
        <taxon>Gunneridae</taxon>
        <taxon>Pentapetalae</taxon>
        <taxon>asterids</taxon>
        <taxon>campanulids</taxon>
        <taxon>Asterales</taxon>
        <taxon>Asteraceae</taxon>
        <taxon>Asteroideae</taxon>
        <taxon>Heliantheae alliance</taxon>
        <taxon>Eupatorieae</taxon>
        <taxon>Mikania</taxon>
    </lineage>
</organism>
<dbReference type="Proteomes" id="UP000326396">
    <property type="component" value="Linkage Group LG6"/>
</dbReference>
<name>A0A5N6M7C6_9ASTR</name>
<evidence type="ECO:0000256" key="1">
    <source>
        <dbReference type="SAM" id="Phobius"/>
    </source>
</evidence>
<keyword evidence="1" id="KW-1133">Transmembrane helix</keyword>
<dbReference type="Pfam" id="PF13968">
    <property type="entry name" value="DUF4220"/>
    <property type="match status" value="1"/>
</dbReference>
<feature type="domain" description="DUF4220" evidence="2">
    <location>
        <begin position="85"/>
        <end position="339"/>
    </location>
</feature>
<comment type="caution">
    <text evidence="3">The sequence shown here is derived from an EMBL/GenBank/DDBJ whole genome shotgun (WGS) entry which is preliminary data.</text>
</comment>
<dbReference type="Gene3D" id="3.40.50.720">
    <property type="entry name" value="NAD(P)-binding Rossmann-like Domain"/>
    <property type="match status" value="1"/>
</dbReference>
<feature type="transmembrane region" description="Helical" evidence="1">
    <location>
        <begin position="230"/>
        <end position="249"/>
    </location>
</feature>
<dbReference type="EMBL" id="SZYD01000016">
    <property type="protein sequence ID" value="KAD3336529.1"/>
    <property type="molecule type" value="Genomic_DNA"/>
</dbReference>
<dbReference type="Gene3D" id="3.90.180.10">
    <property type="entry name" value="Medium-chain alcohol dehydrogenases, catalytic domain"/>
    <property type="match status" value="2"/>
</dbReference>
<reference evidence="3 4" key="1">
    <citation type="submission" date="2019-05" db="EMBL/GenBank/DDBJ databases">
        <title>Mikania micrantha, genome provides insights into the molecular mechanism of rapid growth.</title>
        <authorList>
            <person name="Liu B."/>
        </authorList>
    </citation>
    <scope>NUCLEOTIDE SEQUENCE [LARGE SCALE GENOMIC DNA]</scope>
    <source>
        <strain evidence="3">NLD-2019</strain>
        <tissue evidence="3">Leaf</tissue>
    </source>
</reference>
<keyword evidence="1" id="KW-0472">Membrane</keyword>
<accession>A0A5N6M7C6</accession>
<sequence length="833" mass="94288">MGRMMVEIPLPQEWKEAWNTWDLRGFIILSLSLQTFMIFIAPLRKQTKSNWLVMPLWSAYLLADWAANFAVGLISNSQGNPDERIIKYAERTTALYLASADRFKDSMLTEADPGPNYAKLMDEFNYKKQANLPTQIVRLPEPDTLAKSANKAKRGTLTELEVIQYGYQFYEKFRGLIVDMIFSQKERNQSRNFFLNRTAEEAFKVVEVELNFIYDILFTKLPIVYSKTGAIIRILSFATICSAIVLFVFKSKSNFKEADVTITYGLLFGALVLDSSALLMLLFSDRTIIYLQKSPDDEPNDKSVKSRILTHLTQSRIWRLQLQTRRWSQSISAYNLISYCLNPQSKLSERIFDKLGLSWFLDGIFYVENKEFSPDLKNFIFEELKWKSELADDLETTKKISSARGDCVLLVEEGCSDLFKHLIDVDYDQSIILWHLVTDICYNKDLDNGKPKSEKQEIAKLLSDYMLYLLIRQPSMMSAVAGIGQIRFRDTCAEVKRFFVERRGAEASDVKQTNQGCRGARIESKTACEELLKVSTKVEPVTIKGDRSKSLLFDSCRLAKQLMDKNVKEEKKDKWVIISKLWVEMLCYAASHSRPSMQAAQVSRGGELITIVWLLMTHFGLGDQFQINEGFAVTGHRLPPPASASASASPASDVAVPEINDDQVLVKVVAAALNPVGYKRRLGYFKATDSPLPNLDFVQAAALSLAIETAYEGLERAGFSEGKSILVLNDAGGVGSFVIQEKKLGRDISWEEIWRQSHCKKGKRPLDKLSEDGNPIIDDLDLEEDVGYSNLTYKLSPTRVRPIKALEASTLNNLPLGGFDKLQTALRLHSVLL</sequence>
<evidence type="ECO:0000313" key="3">
    <source>
        <dbReference type="EMBL" id="KAD3336529.1"/>
    </source>
</evidence>
<evidence type="ECO:0000259" key="2">
    <source>
        <dbReference type="Pfam" id="PF13968"/>
    </source>
</evidence>